<evidence type="ECO:0000259" key="2">
    <source>
        <dbReference type="Pfam" id="PF01243"/>
    </source>
</evidence>
<protein>
    <submittedName>
        <fullName evidence="3">Putative pyridoxamine 5'-phosphate oxidase</fullName>
    </submittedName>
</protein>
<evidence type="ECO:0000313" key="4">
    <source>
        <dbReference type="Proteomes" id="UP000008037"/>
    </source>
</evidence>
<dbReference type="RefSeq" id="WP_015020674.1">
    <property type="nucleotide sequence ID" value="NC_018719.1"/>
</dbReference>
<dbReference type="GeneID" id="13797035"/>
<reference evidence="3 4" key="1">
    <citation type="journal article" date="2012" name="Environ. Microbiol.">
        <title>The genome of the ammonia-oxidizing Candidatus Nitrososphaera gargensis: insights into metabolic versatility and environmental adaptations.</title>
        <authorList>
            <person name="Spang A."/>
            <person name="Poehlein A."/>
            <person name="Offre P."/>
            <person name="Zumbragel S."/>
            <person name="Haider S."/>
            <person name="Rychlik N."/>
            <person name="Nowka B."/>
            <person name="Schmeisser C."/>
            <person name="Lebedeva E.V."/>
            <person name="Rattei T."/>
            <person name="Bohm C."/>
            <person name="Schmid M."/>
            <person name="Galushko A."/>
            <person name="Hatzenpichler R."/>
            <person name="Weinmaier T."/>
            <person name="Daniel R."/>
            <person name="Schleper C."/>
            <person name="Spieck E."/>
            <person name="Streit W."/>
            <person name="Wagner M."/>
        </authorList>
    </citation>
    <scope>NUCLEOTIDE SEQUENCE [LARGE SCALE GENOMIC DNA]</scope>
    <source>
        <strain evidence="4">Ga9.2</strain>
    </source>
</reference>
<keyword evidence="1" id="KW-0560">Oxidoreductase</keyword>
<dbReference type="GO" id="GO:0070967">
    <property type="term" value="F:coenzyme F420 binding"/>
    <property type="evidence" value="ECO:0007669"/>
    <property type="project" value="TreeGrafter"/>
</dbReference>
<dbReference type="Proteomes" id="UP000008037">
    <property type="component" value="Chromosome"/>
</dbReference>
<dbReference type="Pfam" id="PF01243">
    <property type="entry name" value="PNPOx_N"/>
    <property type="match status" value="1"/>
</dbReference>
<dbReference type="InterPro" id="IPR012349">
    <property type="entry name" value="Split_barrel_FMN-bd"/>
</dbReference>
<dbReference type="BioCyc" id="CNIT1237085:G1324-3225-MONOMER"/>
<dbReference type="AlphaFoldDB" id="K0IFK0"/>
<name>K0IFK0_NITGG</name>
<sequence length="158" mass="18178">MTKLIQAMPGMSEPVTEADVARLLESRLNLQLATLDEEGYPNIAPVMFYYDKDSGKMYVNADKRSRKVQNIRRNPDKIYYSIDDENYFYEGVKGRARATIIEDTQKNISILEKINLKYLGTLKHPVARELMENTRSGTYGTIEITPKFFSAWNLGKVQ</sequence>
<dbReference type="PANTHER" id="PTHR35176">
    <property type="entry name" value="HEME OXYGENASE HI_0854-RELATED"/>
    <property type="match status" value="1"/>
</dbReference>
<dbReference type="GO" id="GO:0016627">
    <property type="term" value="F:oxidoreductase activity, acting on the CH-CH group of donors"/>
    <property type="evidence" value="ECO:0007669"/>
    <property type="project" value="TreeGrafter"/>
</dbReference>
<dbReference type="InParanoid" id="K0IFK0"/>
<evidence type="ECO:0000313" key="3">
    <source>
        <dbReference type="EMBL" id="AFU60141.1"/>
    </source>
</evidence>
<dbReference type="KEGG" id="nga:Ngar_c32250"/>
<dbReference type="InterPro" id="IPR011576">
    <property type="entry name" value="Pyridox_Oxase_N"/>
</dbReference>
<organism evidence="3 4">
    <name type="scientific">Nitrososphaera gargensis (strain Ga9.2)</name>
    <dbReference type="NCBI Taxonomy" id="1237085"/>
    <lineage>
        <taxon>Archaea</taxon>
        <taxon>Nitrososphaerota</taxon>
        <taxon>Nitrososphaeria</taxon>
        <taxon>Nitrososphaerales</taxon>
        <taxon>Nitrososphaeraceae</taxon>
        <taxon>Nitrososphaera</taxon>
    </lineage>
</organism>
<dbReference type="OrthoDB" id="139492at2157"/>
<accession>K0IFK0</accession>
<proteinExistence type="predicted"/>
<dbReference type="EMBL" id="CP002408">
    <property type="protein sequence ID" value="AFU60141.1"/>
    <property type="molecule type" value="Genomic_DNA"/>
</dbReference>
<dbReference type="SUPFAM" id="SSF50475">
    <property type="entry name" value="FMN-binding split barrel"/>
    <property type="match status" value="1"/>
</dbReference>
<dbReference type="HOGENOM" id="CLU_140794_0_0_2"/>
<dbReference type="STRING" id="1237085.Ngar_c32250"/>
<gene>
    <name evidence="3" type="ordered locus">Ngar_c32250</name>
</gene>
<evidence type="ECO:0000256" key="1">
    <source>
        <dbReference type="ARBA" id="ARBA00023002"/>
    </source>
</evidence>
<dbReference type="GO" id="GO:0005829">
    <property type="term" value="C:cytosol"/>
    <property type="evidence" value="ECO:0007669"/>
    <property type="project" value="TreeGrafter"/>
</dbReference>
<feature type="domain" description="Pyridoxamine 5'-phosphate oxidase N-terminal" evidence="2">
    <location>
        <begin position="20"/>
        <end position="147"/>
    </location>
</feature>
<keyword evidence="4" id="KW-1185">Reference proteome</keyword>
<dbReference type="Gene3D" id="2.30.110.10">
    <property type="entry name" value="Electron Transport, Fmn-binding Protein, Chain A"/>
    <property type="match status" value="1"/>
</dbReference>
<dbReference type="PANTHER" id="PTHR35176:SF6">
    <property type="entry name" value="HEME OXYGENASE HI_0854-RELATED"/>
    <property type="match status" value="1"/>
</dbReference>
<dbReference type="InterPro" id="IPR052019">
    <property type="entry name" value="F420H2_bilvrd_red/Heme_oxyg"/>
</dbReference>